<keyword evidence="8" id="KW-1185">Reference proteome</keyword>
<comment type="subcellular location">
    <subcellularLocation>
        <location evidence="1">Secreted</location>
    </subcellularLocation>
</comment>
<sequence>MNNNMKRHLIAALLAGCFGSAQAAPTLPQVVSGQATFGQQGNVFTITNTPNAIINWQSFSVKPGEVTRFVQQSADSAVLNRITGQDPSQILGALQSNGQVFLLNPNGIMFGRDARIDVNGLTASTLNLSDADFLSGRRNFSAGAAAGKLVNQGAITTPHGGKVYLIAANVENSGIINAPNGEIVLAAGHSVQLVDSANPDLRVSVSAPSGEAVNLGQVVAQGGQIGIYGALVRQRGVVNANSAVRGADGRITLKASGDTLLEAGSVTSATGAGKGGSVQVLGERVALTGDARIEASGEHGGGTVLVGGDFQGKNALVPNARQAWVGKDASIRADAGTSGDGGKVIVWSDGATRAFGAISARGGAAGGNGGLVETSGHYLDVSGARVDAGAVKGSIGSWLLDPLNIIVDIGGTDALSDADTFAENSDQTTRIAPSLINSATTRVILQATNNIDFNSAISIASGAGSLRAEAGNAININAPISANGGTLDFRAANSLTLAGGASLDTSGYIDIQTDNIVIGGTIGSAATRPNVSFTPFSADRGMRISNSKTGSELALSPAELNRITGFGINIGSSANSGDITVAANYTADAGKTPNLVLATSGSIVVEGGIDLSNHADSHVQLGRYGSGFGSGKIEVIETGVIKSNSILARSDKLVLSGALDAGADGSITVMPHNAGTMIALGGSAYDESGLLGLSNTELGNMIAGAVTIGGNDGQSGRLAVTGEANFANAGKVVLDAGEGNLDIDAALTSNGKLTLNSANQITQGGDGFIAASWVEARGSLVDLALANSVGMVGGRASSGVFHFGAAGDLTVSGTTTGGGDIVLDAAGKLTIDKTVSAGAGTVELTGEGIVSSDSGSVSAGSVRLASTAGVGANSAAFKLRTGSLTVDNHDAGASAINIANTGALVLGRVQQTAPGSSGAVRIANVGAVTIPATDPFEPDARARVRSGAGAITLTSTGAMTIDGSVESQAGNIALEAGNGALLKVGSTGIVSTDAGNIALKGRRVSNGGSVTAPAGSVSTSETAPPVQPPVEPPKPPKPPEPPVPPVPPVPQAPTLGQCIAAPATAGCTSVLPSIAQCTATPSAQGCSVILPSVGQCSISPSTPGCSVVLPSLGQCSSAPATQGCSAVLPSLSQCAVAPTTAGCSVVLPTLTQCVIAPSTLGCSVVLPSLNQCVASPSMAGCSSVLPSLSQCTAAPSTPGCSSVLPTLAQCNSSPFTPGCSSVLPSLSQCTATPSQSGCSVVLPTLAQCAASPGLQGCTVVLPAPDRCIAAPESPGCAAVNPAPTANPGQNQLAVTLQQQVSVQAVTKTTVAEPAGPTTEESKKTDTGKSEAAPLFGAKDEIRKKTYCN</sequence>
<reference evidence="7 8" key="2">
    <citation type="submission" date="2021-08" db="EMBL/GenBank/DDBJ databases">
        <title>Massilia sp. R798.</title>
        <authorList>
            <person name="Baek J.H."/>
            <person name="Jung H.S."/>
            <person name="Kim K.R."/>
            <person name="Jeon C.O."/>
        </authorList>
    </citation>
    <scope>NUCLEOTIDE SEQUENCE [LARGE SCALE GENOMIC DNA]</scope>
    <source>
        <strain evidence="7 8">R798</strain>
    </source>
</reference>
<feature type="compositionally biased region" description="Basic and acidic residues" evidence="4">
    <location>
        <begin position="1319"/>
        <end position="1328"/>
    </location>
</feature>
<evidence type="ECO:0000256" key="2">
    <source>
        <dbReference type="ARBA" id="ARBA00022525"/>
    </source>
</evidence>
<evidence type="ECO:0000313" key="7">
    <source>
        <dbReference type="EMBL" id="MBZ2208521.1"/>
    </source>
</evidence>
<reference evidence="7 8" key="1">
    <citation type="submission" date="2021-01" db="EMBL/GenBank/DDBJ databases">
        <authorList>
            <person name="Ruan W."/>
            <person name="Khan S.A."/>
            <person name="Jeon C.O."/>
        </authorList>
    </citation>
    <scope>NUCLEOTIDE SEQUENCE [LARGE SCALE GENOMIC DNA]</scope>
    <source>
        <strain evidence="7 8">R798</strain>
    </source>
</reference>
<feature type="region of interest" description="Disordered" evidence="4">
    <location>
        <begin position="1003"/>
        <end position="1049"/>
    </location>
</feature>
<dbReference type="InterPro" id="IPR050909">
    <property type="entry name" value="Bact_Autotransporter_VF"/>
</dbReference>
<proteinExistence type="predicted"/>
<feature type="chain" id="PRO_5045718894" evidence="5">
    <location>
        <begin position="24"/>
        <end position="1348"/>
    </location>
</feature>
<name>A0ABS7SRE8_9BURK</name>
<evidence type="ECO:0000313" key="8">
    <source>
        <dbReference type="Proteomes" id="UP000809349"/>
    </source>
</evidence>
<dbReference type="InterPro" id="IPR011050">
    <property type="entry name" value="Pectin_lyase_fold/virulence"/>
</dbReference>
<dbReference type="SUPFAM" id="SSF51126">
    <property type="entry name" value="Pectin lyase-like"/>
    <property type="match status" value="1"/>
</dbReference>
<dbReference type="PANTHER" id="PTHR12338">
    <property type="entry name" value="AUTOTRANSPORTER"/>
    <property type="match status" value="1"/>
</dbReference>
<keyword evidence="3 5" id="KW-0732">Signal</keyword>
<dbReference type="NCBIfam" id="TIGR01901">
    <property type="entry name" value="adhes_NPXG"/>
    <property type="match status" value="1"/>
</dbReference>
<dbReference type="InterPro" id="IPR012334">
    <property type="entry name" value="Pectin_lyas_fold"/>
</dbReference>
<evidence type="ECO:0000256" key="4">
    <source>
        <dbReference type="SAM" id="MobiDB-lite"/>
    </source>
</evidence>
<organism evidence="7 8">
    <name type="scientific">Massilia soli</name>
    <dbReference type="NCBI Taxonomy" id="2792854"/>
    <lineage>
        <taxon>Bacteria</taxon>
        <taxon>Pseudomonadati</taxon>
        <taxon>Pseudomonadota</taxon>
        <taxon>Betaproteobacteria</taxon>
        <taxon>Burkholderiales</taxon>
        <taxon>Oxalobacteraceae</taxon>
        <taxon>Telluria group</taxon>
        <taxon>Massilia</taxon>
    </lineage>
</organism>
<dbReference type="EMBL" id="JAFBIL020000005">
    <property type="protein sequence ID" value="MBZ2208521.1"/>
    <property type="molecule type" value="Genomic_DNA"/>
</dbReference>
<evidence type="ECO:0000256" key="1">
    <source>
        <dbReference type="ARBA" id="ARBA00004613"/>
    </source>
</evidence>
<dbReference type="Pfam" id="PF05860">
    <property type="entry name" value="TPS"/>
    <property type="match status" value="1"/>
</dbReference>
<feature type="signal peptide" evidence="5">
    <location>
        <begin position="1"/>
        <end position="23"/>
    </location>
</feature>
<dbReference type="Gene3D" id="2.160.20.10">
    <property type="entry name" value="Single-stranded right-handed beta-helix, Pectin lyase-like"/>
    <property type="match status" value="1"/>
</dbReference>
<gene>
    <name evidence="7" type="ORF">I4X03_014750</name>
</gene>
<dbReference type="SMART" id="SM00912">
    <property type="entry name" value="Haemagg_act"/>
    <property type="match status" value="1"/>
</dbReference>
<dbReference type="InterPro" id="IPR008638">
    <property type="entry name" value="FhaB/CdiA-like_TPS"/>
</dbReference>
<evidence type="ECO:0000256" key="5">
    <source>
        <dbReference type="SAM" id="SignalP"/>
    </source>
</evidence>
<protein>
    <submittedName>
        <fullName evidence="7">Filamentous hemagglutinin N-terminal domain-containing protein</fullName>
    </submittedName>
</protein>
<evidence type="ECO:0000259" key="6">
    <source>
        <dbReference type="SMART" id="SM00912"/>
    </source>
</evidence>
<dbReference type="RefSeq" id="WP_223469000.1">
    <property type="nucleotide sequence ID" value="NZ_JAFBIL020000005.1"/>
</dbReference>
<dbReference type="Proteomes" id="UP000809349">
    <property type="component" value="Unassembled WGS sequence"/>
</dbReference>
<comment type="caution">
    <text evidence="7">The sequence shown here is derived from an EMBL/GenBank/DDBJ whole genome shotgun (WGS) entry which is preliminary data.</text>
</comment>
<feature type="region of interest" description="Disordered" evidence="4">
    <location>
        <begin position="1308"/>
        <end position="1335"/>
    </location>
</feature>
<feature type="domain" description="Filamentous haemagglutinin FhaB/tRNA nuclease CdiA-like TPS" evidence="6">
    <location>
        <begin position="21"/>
        <end position="132"/>
    </location>
</feature>
<dbReference type="PANTHER" id="PTHR12338:SF8">
    <property type="entry name" value="HEME_HEMOPEXIN-BINDING PROTEIN"/>
    <property type="match status" value="1"/>
</dbReference>
<evidence type="ECO:0000256" key="3">
    <source>
        <dbReference type="ARBA" id="ARBA00022729"/>
    </source>
</evidence>
<keyword evidence="2" id="KW-0964">Secreted</keyword>
<feature type="compositionally biased region" description="Pro residues" evidence="4">
    <location>
        <begin position="1025"/>
        <end position="1049"/>
    </location>
</feature>
<accession>A0ABS7SRE8</accession>